<gene>
    <name evidence="14" type="ORF">BV898_00930</name>
</gene>
<evidence type="ECO:0000259" key="13">
    <source>
        <dbReference type="SMART" id="SM01420"/>
    </source>
</evidence>
<protein>
    <submittedName>
        <fullName evidence="14">Short transient receptor potential channel 5</fullName>
    </submittedName>
</protein>
<reference evidence="15" key="1">
    <citation type="submission" date="2017-01" db="EMBL/GenBank/DDBJ databases">
        <title>Comparative genomics of anhydrobiosis in the tardigrade Hypsibius dujardini.</title>
        <authorList>
            <person name="Yoshida Y."/>
            <person name="Koutsovoulos G."/>
            <person name="Laetsch D."/>
            <person name="Stevens L."/>
            <person name="Kumar S."/>
            <person name="Horikawa D."/>
            <person name="Ishino K."/>
            <person name="Komine S."/>
            <person name="Tomita M."/>
            <person name="Blaxter M."/>
            <person name="Arakawa K."/>
        </authorList>
    </citation>
    <scope>NUCLEOTIDE SEQUENCE [LARGE SCALE GENOMIC DNA]</scope>
    <source>
        <strain evidence="15">Z151</strain>
    </source>
</reference>
<evidence type="ECO:0000313" key="14">
    <source>
        <dbReference type="EMBL" id="OQV25244.1"/>
    </source>
</evidence>
<feature type="transmembrane region" description="Helical" evidence="12">
    <location>
        <begin position="570"/>
        <end position="591"/>
    </location>
</feature>
<keyword evidence="3 12" id="KW-0812">Transmembrane</keyword>
<accession>A0A1W0XCN7</accession>
<dbReference type="InterPro" id="IPR002110">
    <property type="entry name" value="Ankyrin_rpt"/>
</dbReference>
<evidence type="ECO:0000256" key="8">
    <source>
        <dbReference type="ARBA" id="ARBA00023136"/>
    </source>
</evidence>
<dbReference type="Proteomes" id="UP000192578">
    <property type="component" value="Unassembled WGS sequence"/>
</dbReference>
<proteinExistence type="predicted"/>
<dbReference type="GO" id="GO:0034703">
    <property type="term" value="C:cation channel complex"/>
    <property type="evidence" value="ECO:0007669"/>
    <property type="project" value="TreeGrafter"/>
</dbReference>
<dbReference type="AlphaFoldDB" id="A0A1W0XCN7"/>
<keyword evidence="5 12" id="KW-1133">Transmembrane helix</keyword>
<keyword evidence="6 10" id="KW-0040">ANK repeat</keyword>
<feature type="transmembrane region" description="Helical" evidence="12">
    <location>
        <begin position="416"/>
        <end position="435"/>
    </location>
</feature>
<dbReference type="GO" id="GO:0051480">
    <property type="term" value="P:regulation of cytosolic calcium ion concentration"/>
    <property type="evidence" value="ECO:0007669"/>
    <property type="project" value="TreeGrafter"/>
</dbReference>
<keyword evidence="8 12" id="KW-0472">Membrane</keyword>
<dbReference type="GO" id="GO:0015279">
    <property type="term" value="F:store-operated calcium channel activity"/>
    <property type="evidence" value="ECO:0007669"/>
    <property type="project" value="TreeGrafter"/>
</dbReference>
<dbReference type="PANTHER" id="PTHR10117">
    <property type="entry name" value="TRANSIENT RECEPTOR POTENTIAL CHANNEL"/>
    <property type="match status" value="1"/>
</dbReference>
<evidence type="ECO:0000256" key="12">
    <source>
        <dbReference type="SAM" id="Phobius"/>
    </source>
</evidence>
<dbReference type="PANTHER" id="PTHR10117:SF54">
    <property type="entry name" value="TRANSIENT RECEPTOR POTENTIAL-GAMMA PROTEIN"/>
    <property type="match status" value="1"/>
</dbReference>
<feature type="repeat" description="ANK" evidence="10">
    <location>
        <begin position="121"/>
        <end position="145"/>
    </location>
</feature>
<evidence type="ECO:0000313" key="15">
    <source>
        <dbReference type="Proteomes" id="UP000192578"/>
    </source>
</evidence>
<evidence type="ECO:0000256" key="5">
    <source>
        <dbReference type="ARBA" id="ARBA00022989"/>
    </source>
</evidence>
<dbReference type="PROSITE" id="PS50088">
    <property type="entry name" value="ANK_REPEAT"/>
    <property type="match status" value="1"/>
</dbReference>
<evidence type="ECO:0000256" key="6">
    <source>
        <dbReference type="ARBA" id="ARBA00023043"/>
    </source>
</evidence>
<sequence>MDNRKLRDRDTSDDDDDDDDPLQDYSTPRGPKRSRPGTPSTRRQYDSTDRESVATRSARSGASQLLELTANRSLSSVSVTLANLPVDERNFLVLVEDASVPNVEKFLEEHPSCNINCRDIHGITGLHRAVRNENFEMINFLVSRGNIYVGDTVLHAVELGNTEVVTLLLEGLRRKNERAEFRPVPDSVDFTPDITPLMLAAHLDDFNMVKLLVDRGHKLVRPHPPGCLCGRAECSGNKSKDFAKLEYSKRRYNSYRAVCSPTYICLNSKDVIKTCFKFCSELHGCTAKEAEFAEKYEVLAERLREFVKQLLEQCSSTAEVELLLKQRHMGAPAGAMYPRIYLALQAHQKEFIAHENCQQVLQAAWLDEWQDWRGMSTVTKLLRMILRICLFPFFMLIFLVIPYPVEWLEKYMRPPIHRYILSTGSYLAFLILLFIETNHDRDAKYRGPPRSGLEWAILIYVIGYCWDLFKKFQLQGISTFVSSWWNIYDILNMSLFFSTFGVWYWAYVHAKGLPELTRMEWEWNEPLLIAEGLFGFSTILSFGKLLQIFRVDRSMGPLLISMGKMVFDMVRFLVVYVCIVLSFATGLNHMYETYADQVRANADGSNTTQSDAFMTFPSTAKTLFWALFGLAPAEAPDVVIGNRYANGSIWQDYQFREHKFTQGSGYVMFGMYQVIGVIILLNTLIAVMSNSYQKVEDNSDLEWKFARTQIWIDFFDAGRSLPCPFNIVPTVQTVSGVVNRILKKDTINTKEALIQRQLALRYSELQGRLIQTVFGKIERDKANDQLSDIQKSLQKVMQHLQMSS</sequence>
<dbReference type="Pfam" id="PF00520">
    <property type="entry name" value="Ion_trans"/>
    <property type="match status" value="1"/>
</dbReference>
<feature type="compositionally biased region" description="Basic and acidic residues" evidence="11">
    <location>
        <begin position="43"/>
        <end position="53"/>
    </location>
</feature>
<comment type="subcellular location">
    <subcellularLocation>
        <location evidence="1">Membrane</location>
        <topology evidence="1">Multi-pass membrane protein</topology>
    </subcellularLocation>
</comment>
<dbReference type="InterPro" id="IPR002153">
    <property type="entry name" value="TRPC_channel"/>
</dbReference>
<comment type="caution">
    <text evidence="14">The sequence shown here is derived from an EMBL/GenBank/DDBJ whole genome shotgun (WGS) entry which is preliminary data.</text>
</comment>
<feature type="compositionally biased region" description="Basic and acidic residues" evidence="11">
    <location>
        <begin position="1"/>
        <end position="10"/>
    </location>
</feature>
<dbReference type="Pfam" id="PF08344">
    <property type="entry name" value="TRP_2"/>
    <property type="match status" value="1"/>
</dbReference>
<feature type="transmembrane region" description="Helical" evidence="12">
    <location>
        <begin position="384"/>
        <end position="404"/>
    </location>
</feature>
<feature type="transmembrane region" description="Helical" evidence="12">
    <location>
        <begin position="455"/>
        <end position="472"/>
    </location>
</feature>
<dbReference type="InterPro" id="IPR005821">
    <property type="entry name" value="Ion_trans_dom"/>
</dbReference>
<keyword evidence="9" id="KW-0407">Ion channel</keyword>
<dbReference type="GO" id="GO:0005886">
    <property type="term" value="C:plasma membrane"/>
    <property type="evidence" value="ECO:0007669"/>
    <property type="project" value="TreeGrafter"/>
</dbReference>
<feature type="transmembrane region" description="Helical" evidence="12">
    <location>
        <begin position="527"/>
        <end position="549"/>
    </location>
</feature>
<dbReference type="SUPFAM" id="SSF48403">
    <property type="entry name" value="Ankyrin repeat"/>
    <property type="match status" value="1"/>
</dbReference>
<evidence type="ECO:0000256" key="11">
    <source>
        <dbReference type="SAM" id="MobiDB-lite"/>
    </source>
</evidence>
<feature type="region of interest" description="Disordered" evidence="11">
    <location>
        <begin position="1"/>
        <end position="60"/>
    </location>
</feature>
<feature type="domain" description="Transient receptor ion channel" evidence="13">
    <location>
        <begin position="229"/>
        <end position="293"/>
    </location>
</feature>
<dbReference type="InterPro" id="IPR036770">
    <property type="entry name" value="Ankyrin_rpt-contain_sf"/>
</dbReference>
<keyword evidence="7" id="KW-0406">Ion transport</keyword>
<feature type="compositionally biased region" description="Acidic residues" evidence="11">
    <location>
        <begin position="11"/>
        <end position="22"/>
    </location>
</feature>
<evidence type="ECO:0000256" key="9">
    <source>
        <dbReference type="ARBA" id="ARBA00023303"/>
    </source>
</evidence>
<evidence type="ECO:0000256" key="2">
    <source>
        <dbReference type="ARBA" id="ARBA00022448"/>
    </source>
</evidence>
<dbReference type="Pfam" id="PF12796">
    <property type="entry name" value="Ank_2"/>
    <property type="match status" value="1"/>
</dbReference>
<evidence type="ECO:0000256" key="3">
    <source>
        <dbReference type="ARBA" id="ARBA00022692"/>
    </source>
</evidence>
<keyword evidence="14" id="KW-0675">Receptor</keyword>
<keyword evidence="4" id="KW-0677">Repeat</keyword>
<keyword evidence="2" id="KW-0813">Transport</keyword>
<dbReference type="SMART" id="SM01420">
    <property type="entry name" value="TRP_2"/>
    <property type="match status" value="1"/>
</dbReference>
<dbReference type="PROSITE" id="PS50297">
    <property type="entry name" value="ANK_REP_REGION"/>
    <property type="match status" value="1"/>
</dbReference>
<evidence type="ECO:0000256" key="10">
    <source>
        <dbReference type="PROSITE-ProRule" id="PRU00023"/>
    </source>
</evidence>
<name>A0A1W0XCN7_HYPEX</name>
<feature type="transmembrane region" description="Helical" evidence="12">
    <location>
        <begin position="666"/>
        <end position="687"/>
    </location>
</feature>
<evidence type="ECO:0000256" key="1">
    <source>
        <dbReference type="ARBA" id="ARBA00004141"/>
    </source>
</evidence>
<feature type="transmembrane region" description="Helical" evidence="12">
    <location>
        <begin position="484"/>
        <end position="507"/>
    </location>
</feature>
<dbReference type="GO" id="GO:0070679">
    <property type="term" value="F:inositol 1,4,5 trisphosphate binding"/>
    <property type="evidence" value="ECO:0007669"/>
    <property type="project" value="TreeGrafter"/>
</dbReference>
<dbReference type="SMART" id="SM00248">
    <property type="entry name" value="ANK"/>
    <property type="match status" value="2"/>
</dbReference>
<dbReference type="Gene3D" id="1.25.40.20">
    <property type="entry name" value="Ankyrin repeat-containing domain"/>
    <property type="match status" value="1"/>
</dbReference>
<dbReference type="PRINTS" id="PR01097">
    <property type="entry name" value="TRNSRECEPTRP"/>
</dbReference>
<dbReference type="InterPro" id="IPR013555">
    <property type="entry name" value="TRP_dom"/>
</dbReference>
<dbReference type="EMBL" id="MTYJ01000003">
    <property type="protein sequence ID" value="OQV25244.1"/>
    <property type="molecule type" value="Genomic_DNA"/>
</dbReference>
<evidence type="ECO:0000256" key="7">
    <source>
        <dbReference type="ARBA" id="ARBA00023065"/>
    </source>
</evidence>
<dbReference type="OrthoDB" id="2373987at2759"/>
<organism evidence="14 15">
    <name type="scientific">Hypsibius exemplaris</name>
    <name type="common">Freshwater tardigrade</name>
    <dbReference type="NCBI Taxonomy" id="2072580"/>
    <lineage>
        <taxon>Eukaryota</taxon>
        <taxon>Metazoa</taxon>
        <taxon>Ecdysozoa</taxon>
        <taxon>Tardigrada</taxon>
        <taxon>Eutardigrada</taxon>
        <taxon>Parachela</taxon>
        <taxon>Hypsibioidea</taxon>
        <taxon>Hypsibiidae</taxon>
        <taxon>Hypsibius</taxon>
    </lineage>
</organism>
<keyword evidence="15" id="KW-1185">Reference proteome</keyword>
<evidence type="ECO:0000256" key="4">
    <source>
        <dbReference type="ARBA" id="ARBA00022737"/>
    </source>
</evidence>